<dbReference type="Gramene" id="KQJ96237">
    <property type="protein sequence ID" value="KQJ96237"/>
    <property type="gene ID" value="BRADI_3g21740v3"/>
</dbReference>
<evidence type="ECO:0000313" key="3">
    <source>
        <dbReference type="Proteomes" id="UP000008810"/>
    </source>
</evidence>
<dbReference type="Gramene" id="PNT67161">
    <property type="protein sequence ID" value="PNT67161"/>
    <property type="gene ID" value="BRADI_3g21740v3"/>
</dbReference>
<dbReference type="EMBL" id="CM000882">
    <property type="protein sequence ID" value="PNT67161.1"/>
    <property type="molecule type" value="Genomic_DNA"/>
</dbReference>
<dbReference type="EMBL" id="CM000882">
    <property type="protein sequence ID" value="KQJ96237.1"/>
    <property type="molecule type" value="Genomic_DNA"/>
</dbReference>
<dbReference type="EnsemblPlants" id="KQJ96238">
    <property type="protein sequence ID" value="KQJ96238"/>
    <property type="gene ID" value="BRADI_3g21740v3"/>
</dbReference>
<dbReference type="EMBL" id="CM000882">
    <property type="protein sequence ID" value="KQJ96238.1"/>
    <property type="molecule type" value="Genomic_DNA"/>
</dbReference>
<dbReference type="KEGG" id="bdi:100827593"/>
<dbReference type="AlphaFoldDB" id="I1I366"/>
<gene>
    <name evidence="2" type="primary">LOC100827593</name>
    <name evidence="1" type="ORF">BRADI_3g21740v3</name>
</gene>
<dbReference type="eggNOG" id="ENOG502S12C">
    <property type="taxonomic scope" value="Eukaryota"/>
</dbReference>
<reference evidence="1 2" key="1">
    <citation type="journal article" date="2010" name="Nature">
        <title>Genome sequencing and analysis of the model grass Brachypodium distachyon.</title>
        <authorList>
            <consortium name="International Brachypodium Initiative"/>
        </authorList>
    </citation>
    <scope>NUCLEOTIDE SEQUENCE [LARGE SCALE GENOMIC DNA]</scope>
    <source>
        <strain evidence="1">Bd21</strain>
        <strain evidence="2">cv. Bd21</strain>
    </source>
</reference>
<name>I1I366_BRADI</name>
<evidence type="ECO:0000313" key="2">
    <source>
        <dbReference type="EnsemblPlants" id="KQJ96237"/>
    </source>
</evidence>
<reference evidence="1" key="2">
    <citation type="submission" date="2017-06" db="EMBL/GenBank/DDBJ databases">
        <title>WGS assembly of Brachypodium distachyon.</title>
        <authorList>
            <consortium name="The International Brachypodium Initiative"/>
            <person name="Lucas S."/>
            <person name="Harmon-Smith M."/>
            <person name="Lail K."/>
            <person name="Tice H."/>
            <person name="Grimwood J."/>
            <person name="Bruce D."/>
            <person name="Barry K."/>
            <person name="Shu S."/>
            <person name="Lindquist E."/>
            <person name="Wang M."/>
            <person name="Pitluck S."/>
            <person name="Vogel J.P."/>
            <person name="Garvin D.F."/>
            <person name="Mockler T.C."/>
            <person name="Schmutz J."/>
            <person name="Rokhsar D."/>
            <person name="Bevan M.W."/>
        </authorList>
    </citation>
    <scope>NUCLEOTIDE SEQUENCE</scope>
    <source>
        <strain evidence="1">Bd21</strain>
    </source>
</reference>
<evidence type="ECO:0000313" key="1">
    <source>
        <dbReference type="EMBL" id="KQJ96238.1"/>
    </source>
</evidence>
<dbReference type="EnsemblPlants" id="PNT67161">
    <property type="protein sequence ID" value="PNT67161"/>
    <property type="gene ID" value="BRADI_3g21740v3"/>
</dbReference>
<dbReference type="EnsemblPlants" id="KQJ96239">
    <property type="protein sequence ID" value="KQJ96239"/>
    <property type="gene ID" value="BRADI_3g21740v3"/>
</dbReference>
<protein>
    <submittedName>
        <fullName evidence="1 2">Uncharacterized protein</fullName>
    </submittedName>
</protein>
<dbReference type="EMBL" id="CM000882">
    <property type="protein sequence ID" value="KQJ96239.1"/>
    <property type="molecule type" value="Genomic_DNA"/>
</dbReference>
<dbReference type="OMA" id="PNNTYTH"/>
<dbReference type="HOGENOM" id="CLU_156823_0_0_1"/>
<dbReference type="OrthoDB" id="4768527at2759"/>
<dbReference type="RefSeq" id="XP_003573772.1">
    <property type="nucleotide sequence ID" value="XM_003573724.4"/>
</dbReference>
<sequence>MAAPFARVPLLRVPSQSCPASRIVPRNFLRPSLSAAAAVGGAGGPVLRTCKNCKKQYDPATNSRSSCRYHTAHFGGETKRKFESVHAGGTMDTPGSGKVLQYWHCCGSEDPFDAGCTAAPHCSYDD</sequence>
<reference evidence="2" key="3">
    <citation type="submission" date="2018-08" db="UniProtKB">
        <authorList>
            <consortium name="EnsemblPlants"/>
        </authorList>
    </citation>
    <scope>IDENTIFICATION</scope>
    <source>
        <strain evidence="2">cv. Bd21</strain>
    </source>
</reference>
<dbReference type="PANTHER" id="PTHR35106">
    <property type="entry name" value="BNAA07G25190D PROTEIN"/>
    <property type="match status" value="1"/>
</dbReference>
<dbReference type="EnsemblPlants" id="KQJ96237">
    <property type="protein sequence ID" value="KQJ96237"/>
    <property type="gene ID" value="BRADI_3g21740v3"/>
</dbReference>
<dbReference type="Gramene" id="KQJ96239">
    <property type="protein sequence ID" value="KQJ96239"/>
    <property type="gene ID" value="BRADI_3g21740v3"/>
</dbReference>
<dbReference type="Gramene" id="KQJ96238">
    <property type="protein sequence ID" value="KQJ96238"/>
    <property type="gene ID" value="BRADI_3g21740v3"/>
</dbReference>
<accession>I1I366</accession>
<dbReference type="GeneID" id="100827593"/>
<proteinExistence type="predicted"/>
<dbReference type="Proteomes" id="UP000008810">
    <property type="component" value="Chromosome 3"/>
</dbReference>
<organism evidence="1">
    <name type="scientific">Brachypodium distachyon</name>
    <name type="common">Purple false brome</name>
    <name type="synonym">Trachynia distachya</name>
    <dbReference type="NCBI Taxonomy" id="15368"/>
    <lineage>
        <taxon>Eukaryota</taxon>
        <taxon>Viridiplantae</taxon>
        <taxon>Streptophyta</taxon>
        <taxon>Embryophyta</taxon>
        <taxon>Tracheophyta</taxon>
        <taxon>Spermatophyta</taxon>
        <taxon>Magnoliopsida</taxon>
        <taxon>Liliopsida</taxon>
        <taxon>Poales</taxon>
        <taxon>Poaceae</taxon>
        <taxon>BOP clade</taxon>
        <taxon>Pooideae</taxon>
        <taxon>Stipodae</taxon>
        <taxon>Brachypodieae</taxon>
        <taxon>Brachypodium</taxon>
    </lineage>
</organism>
<keyword evidence="3" id="KW-1185">Reference proteome</keyword>
<dbReference type="PANTHER" id="PTHR35106:SF5">
    <property type="entry name" value="CARBOXYPEPTIDASE"/>
    <property type="match status" value="1"/>
</dbReference>